<reference evidence="1" key="1">
    <citation type="submission" date="2021-06" db="EMBL/GenBank/DDBJ databases">
        <authorList>
            <person name="Kallberg Y."/>
            <person name="Tangrot J."/>
            <person name="Rosling A."/>
        </authorList>
    </citation>
    <scope>NUCLEOTIDE SEQUENCE</scope>
    <source>
        <strain evidence="1">MA461A</strain>
    </source>
</reference>
<feature type="non-terminal residue" evidence="1">
    <location>
        <position position="1"/>
    </location>
</feature>
<gene>
    <name evidence="1" type="ORF">RPERSI_LOCUS26725</name>
</gene>
<evidence type="ECO:0000313" key="1">
    <source>
        <dbReference type="EMBL" id="CAG8826386.1"/>
    </source>
</evidence>
<organism evidence="1 2">
    <name type="scientific">Racocetra persica</name>
    <dbReference type="NCBI Taxonomy" id="160502"/>
    <lineage>
        <taxon>Eukaryota</taxon>
        <taxon>Fungi</taxon>
        <taxon>Fungi incertae sedis</taxon>
        <taxon>Mucoromycota</taxon>
        <taxon>Glomeromycotina</taxon>
        <taxon>Glomeromycetes</taxon>
        <taxon>Diversisporales</taxon>
        <taxon>Gigasporaceae</taxon>
        <taxon>Racocetra</taxon>
    </lineage>
</organism>
<comment type="caution">
    <text evidence="1">The sequence shown here is derived from an EMBL/GenBank/DDBJ whole genome shotgun (WGS) entry which is preliminary data.</text>
</comment>
<name>A0ACA9S5W1_9GLOM</name>
<dbReference type="EMBL" id="CAJVQC010092098">
    <property type="protein sequence ID" value="CAG8826386.1"/>
    <property type="molecule type" value="Genomic_DNA"/>
</dbReference>
<sequence>PEFHARAFAHTVTFLKKETQKHLFQPGLPLVLFKFLSMIETRFTKRVSVVDITDALEA</sequence>
<keyword evidence="2" id="KW-1185">Reference proteome</keyword>
<dbReference type="Proteomes" id="UP000789920">
    <property type="component" value="Unassembled WGS sequence"/>
</dbReference>
<protein>
    <submittedName>
        <fullName evidence="1">14540_t:CDS:1</fullName>
    </submittedName>
</protein>
<accession>A0ACA9S5W1</accession>
<evidence type="ECO:0000313" key="2">
    <source>
        <dbReference type="Proteomes" id="UP000789920"/>
    </source>
</evidence>
<proteinExistence type="predicted"/>